<dbReference type="AlphaFoldDB" id="A0AAN6QFV4"/>
<name>A0AAN6QFV4_9PEZI</name>
<feature type="region of interest" description="Disordered" evidence="1">
    <location>
        <begin position="412"/>
        <end position="447"/>
    </location>
</feature>
<dbReference type="RefSeq" id="XP_064667042.1">
    <property type="nucleotide sequence ID" value="XM_064818065.1"/>
</dbReference>
<keyword evidence="4" id="KW-1185">Reference proteome</keyword>
<keyword evidence="2" id="KW-0812">Transmembrane</keyword>
<feature type="transmembrane region" description="Helical" evidence="2">
    <location>
        <begin position="271"/>
        <end position="294"/>
    </location>
</feature>
<feature type="compositionally biased region" description="Pro residues" evidence="1">
    <location>
        <begin position="433"/>
        <end position="446"/>
    </location>
</feature>
<feature type="compositionally biased region" description="Basic and acidic residues" evidence="1">
    <location>
        <begin position="574"/>
        <end position="589"/>
    </location>
</feature>
<keyword evidence="2" id="KW-1133">Transmembrane helix</keyword>
<evidence type="ECO:0000256" key="2">
    <source>
        <dbReference type="SAM" id="Phobius"/>
    </source>
</evidence>
<sequence>MSPFVGVNGGVGWLESRDDDTSWMPRSNFNRSRNGFYQSATNRTTTQQMFINELRFSAAKSIRTSTLILACFNIVAAFATALGILCDSYFREKRNNRSYRFRGSGFRFVPEGEVYPLVLSIAILIQSITFAGAQGTGLDSLFGGGCTTVSQLMLPALFIAPYTQLVFGIEIAIRALRKQPFAPRGKYNVTICLAIIGMLTLVNFLVAAFDQARNFCLTSLFWFVSHWSLLCFALLVVISVVVLACTIIIFVRLYRSIKIEVTARVAASRMVYYLALAVITTGFMVPFFFVISFLDERGQSSNELTLGMVASVVANVSGLMTGGLYLFLKSSTLSTIGPKDKAGEYENRRARYKIRRYSPNDADDGDGFDSHSMHLVADSRSLHRVASNTSSTDIDIEKEEEALDGKSIRSASTTVGRRTPGSLRSNARMPVVPATPLPKAPEPARVPPVSLVRKRTYSLFPTSGTASKSPLTLLPATTYSPADALKPPPSMGNLANMRHRRDSSLVSSATVQIGLRLSSVEDMPPVAKNKVVAGDCEVYNLDCPNVLKELEMAGLKRPIAMDGGATTPPLASPADDRNPKRDPVKDARMKTLPPVPGLPVQVAQDQPAEEEPTLSPTVYDPNSPIKTSLPTSTGLQEVTLSPAVYNPQSPTKVKLPSPKGVGFTTPMAKSANAPGPRSPPVAPPQRRATGETTPLPTDAKGAWI</sequence>
<comment type="caution">
    <text evidence="3">The sequence shown here is derived from an EMBL/GenBank/DDBJ whole genome shotgun (WGS) entry which is preliminary data.</text>
</comment>
<accession>A0AAN6QFV4</accession>
<feature type="region of interest" description="Disordered" evidence="1">
    <location>
        <begin position="561"/>
        <end position="624"/>
    </location>
</feature>
<feature type="region of interest" description="Disordered" evidence="1">
    <location>
        <begin position="645"/>
        <end position="704"/>
    </location>
</feature>
<gene>
    <name evidence="3" type="ORF">N656DRAFT_800982</name>
</gene>
<evidence type="ECO:0000313" key="3">
    <source>
        <dbReference type="EMBL" id="KAK4109472.1"/>
    </source>
</evidence>
<evidence type="ECO:0000256" key="1">
    <source>
        <dbReference type="SAM" id="MobiDB-lite"/>
    </source>
</evidence>
<reference evidence="3" key="2">
    <citation type="submission" date="2023-05" db="EMBL/GenBank/DDBJ databases">
        <authorList>
            <consortium name="Lawrence Berkeley National Laboratory"/>
            <person name="Steindorff A."/>
            <person name="Hensen N."/>
            <person name="Bonometti L."/>
            <person name="Westerberg I."/>
            <person name="Brannstrom I.O."/>
            <person name="Guillou S."/>
            <person name="Cros-Aarteil S."/>
            <person name="Calhoun S."/>
            <person name="Haridas S."/>
            <person name="Kuo A."/>
            <person name="Mondo S."/>
            <person name="Pangilinan J."/>
            <person name="Riley R."/>
            <person name="Labutti K."/>
            <person name="Andreopoulos B."/>
            <person name="Lipzen A."/>
            <person name="Chen C."/>
            <person name="Yanf M."/>
            <person name="Daum C."/>
            <person name="Ng V."/>
            <person name="Clum A."/>
            <person name="Ohm R."/>
            <person name="Martin F."/>
            <person name="Silar P."/>
            <person name="Natvig D."/>
            <person name="Lalanne C."/>
            <person name="Gautier V."/>
            <person name="Ament-Velasquez S.L."/>
            <person name="Kruys A."/>
            <person name="Hutchinson M.I."/>
            <person name="Powell A.J."/>
            <person name="Barry K."/>
            <person name="Miller A.N."/>
            <person name="Grigoriev I.V."/>
            <person name="Debuchy R."/>
            <person name="Gladieux P."/>
            <person name="Thoren M.H."/>
            <person name="Johannesson H."/>
        </authorList>
    </citation>
    <scope>NUCLEOTIDE SEQUENCE</scope>
    <source>
        <strain evidence="3">CBS 508.74</strain>
    </source>
</reference>
<dbReference type="Proteomes" id="UP001302812">
    <property type="component" value="Unassembled WGS sequence"/>
</dbReference>
<feature type="transmembrane region" description="Helical" evidence="2">
    <location>
        <begin position="67"/>
        <end position="90"/>
    </location>
</feature>
<proteinExistence type="predicted"/>
<feature type="transmembrane region" description="Helical" evidence="2">
    <location>
        <begin position="306"/>
        <end position="328"/>
    </location>
</feature>
<evidence type="ECO:0000313" key="4">
    <source>
        <dbReference type="Proteomes" id="UP001302812"/>
    </source>
</evidence>
<organism evidence="3 4">
    <name type="scientific">Canariomyces notabilis</name>
    <dbReference type="NCBI Taxonomy" id="2074819"/>
    <lineage>
        <taxon>Eukaryota</taxon>
        <taxon>Fungi</taxon>
        <taxon>Dikarya</taxon>
        <taxon>Ascomycota</taxon>
        <taxon>Pezizomycotina</taxon>
        <taxon>Sordariomycetes</taxon>
        <taxon>Sordariomycetidae</taxon>
        <taxon>Sordariales</taxon>
        <taxon>Chaetomiaceae</taxon>
        <taxon>Canariomyces</taxon>
    </lineage>
</organism>
<dbReference type="GeneID" id="89942190"/>
<reference evidence="3" key="1">
    <citation type="journal article" date="2023" name="Mol. Phylogenet. Evol.">
        <title>Genome-scale phylogeny and comparative genomics of the fungal order Sordariales.</title>
        <authorList>
            <person name="Hensen N."/>
            <person name="Bonometti L."/>
            <person name="Westerberg I."/>
            <person name="Brannstrom I.O."/>
            <person name="Guillou S."/>
            <person name="Cros-Aarteil S."/>
            <person name="Calhoun S."/>
            <person name="Haridas S."/>
            <person name="Kuo A."/>
            <person name="Mondo S."/>
            <person name="Pangilinan J."/>
            <person name="Riley R."/>
            <person name="LaButti K."/>
            <person name="Andreopoulos B."/>
            <person name="Lipzen A."/>
            <person name="Chen C."/>
            <person name="Yan M."/>
            <person name="Daum C."/>
            <person name="Ng V."/>
            <person name="Clum A."/>
            <person name="Steindorff A."/>
            <person name="Ohm R.A."/>
            <person name="Martin F."/>
            <person name="Silar P."/>
            <person name="Natvig D.O."/>
            <person name="Lalanne C."/>
            <person name="Gautier V."/>
            <person name="Ament-Velasquez S.L."/>
            <person name="Kruys A."/>
            <person name="Hutchinson M.I."/>
            <person name="Powell A.J."/>
            <person name="Barry K."/>
            <person name="Miller A.N."/>
            <person name="Grigoriev I.V."/>
            <person name="Debuchy R."/>
            <person name="Gladieux P."/>
            <person name="Hiltunen Thoren M."/>
            <person name="Johannesson H."/>
        </authorList>
    </citation>
    <scope>NUCLEOTIDE SEQUENCE</scope>
    <source>
        <strain evidence="3">CBS 508.74</strain>
    </source>
</reference>
<feature type="transmembrane region" description="Helical" evidence="2">
    <location>
        <begin position="114"/>
        <end position="133"/>
    </location>
</feature>
<feature type="transmembrane region" description="Helical" evidence="2">
    <location>
        <begin position="187"/>
        <end position="207"/>
    </location>
</feature>
<feature type="transmembrane region" description="Helical" evidence="2">
    <location>
        <begin position="227"/>
        <end position="251"/>
    </location>
</feature>
<protein>
    <submittedName>
        <fullName evidence="3">Uncharacterized protein</fullName>
    </submittedName>
</protein>
<dbReference type="EMBL" id="MU853356">
    <property type="protein sequence ID" value="KAK4109472.1"/>
    <property type="molecule type" value="Genomic_DNA"/>
</dbReference>
<keyword evidence="2" id="KW-0472">Membrane</keyword>
<feature type="transmembrane region" description="Helical" evidence="2">
    <location>
        <begin position="153"/>
        <end position="175"/>
    </location>
</feature>